<protein>
    <submittedName>
        <fullName evidence="1">Uncharacterized protein</fullName>
    </submittedName>
</protein>
<dbReference type="AlphaFoldDB" id="A0A9D4J066"/>
<gene>
    <name evidence="1" type="ORF">DPMN_148409</name>
</gene>
<name>A0A9D4J066_DREPO</name>
<dbReference type="Proteomes" id="UP000828390">
    <property type="component" value="Unassembled WGS sequence"/>
</dbReference>
<evidence type="ECO:0000313" key="1">
    <source>
        <dbReference type="EMBL" id="KAH3794871.1"/>
    </source>
</evidence>
<accession>A0A9D4J066</accession>
<dbReference type="EMBL" id="JAIWYP010000007">
    <property type="protein sequence ID" value="KAH3794871.1"/>
    <property type="molecule type" value="Genomic_DNA"/>
</dbReference>
<keyword evidence="2" id="KW-1185">Reference proteome</keyword>
<organism evidence="1 2">
    <name type="scientific">Dreissena polymorpha</name>
    <name type="common">Zebra mussel</name>
    <name type="synonym">Mytilus polymorpha</name>
    <dbReference type="NCBI Taxonomy" id="45954"/>
    <lineage>
        <taxon>Eukaryota</taxon>
        <taxon>Metazoa</taxon>
        <taxon>Spiralia</taxon>
        <taxon>Lophotrochozoa</taxon>
        <taxon>Mollusca</taxon>
        <taxon>Bivalvia</taxon>
        <taxon>Autobranchia</taxon>
        <taxon>Heteroconchia</taxon>
        <taxon>Euheterodonta</taxon>
        <taxon>Imparidentia</taxon>
        <taxon>Neoheterodontei</taxon>
        <taxon>Myida</taxon>
        <taxon>Dreissenoidea</taxon>
        <taxon>Dreissenidae</taxon>
        <taxon>Dreissena</taxon>
    </lineage>
</organism>
<comment type="caution">
    <text evidence="1">The sequence shown here is derived from an EMBL/GenBank/DDBJ whole genome shotgun (WGS) entry which is preliminary data.</text>
</comment>
<sequence>MPYADSDVNFNSRFLSRDKPYLNQDYTSAGADVDYPATYLRSTYHQKASILLRDTCLGF</sequence>
<evidence type="ECO:0000313" key="2">
    <source>
        <dbReference type="Proteomes" id="UP000828390"/>
    </source>
</evidence>
<proteinExistence type="predicted"/>
<reference evidence="1" key="1">
    <citation type="journal article" date="2019" name="bioRxiv">
        <title>The Genome of the Zebra Mussel, Dreissena polymorpha: A Resource for Invasive Species Research.</title>
        <authorList>
            <person name="McCartney M.A."/>
            <person name="Auch B."/>
            <person name="Kono T."/>
            <person name="Mallez S."/>
            <person name="Zhang Y."/>
            <person name="Obille A."/>
            <person name="Becker A."/>
            <person name="Abrahante J.E."/>
            <person name="Garbe J."/>
            <person name="Badalamenti J.P."/>
            <person name="Herman A."/>
            <person name="Mangelson H."/>
            <person name="Liachko I."/>
            <person name="Sullivan S."/>
            <person name="Sone E.D."/>
            <person name="Koren S."/>
            <person name="Silverstein K.A.T."/>
            <person name="Beckman K.B."/>
            <person name="Gohl D.M."/>
        </authorList>
    </citation>
    <scope>NUCLEOTIDE SEQUENCE</scope>
    <source>
        <strain evidence="1">Duluth1</strain>
        <tissue evidence="1">Whole animal</tissue>
    </source>
</reference>
<reference evidence="1" key="2">
    <citation type="submission" date="2020-11" db="EMBL/GenBank/DDBJ databases">
        <authorList>
            <person name="McCartney M.A."/>
            <person name="Auch B."/>
            <person name="Kono T."/>
            <person name="Mallez S."/>
            <person name="Becker A."/>
            <person name="Gohl D.M."/>
            <person name="Silverstein K.A.T."/>
            <person name="Koren S."/>
            <person name="Bechman K.B."/>
            <person name="Herman A."/>
            <person name="Abrahante J.E."/>
            <person name="Garbe J."/>
        </authorList>
    </citation>
    <scope>NUCLEOTIDE SEQUENCE</scope>
    <source>
        <strain evidence="1">Duluth1</strain>
        <tissue evidence="1">Whole animal</tissue>
    </source>
</reference>